<dbReference type="Proteomes" id="UP000295192">
    <property type="component" value="Unassembled WGS sequence"/>
</dbReference>
<dbReference type="Pfam" id="PF05335">
    <property type="entry name" value="DUF745"/>
    <property type="match status" value="1"/>
</dbReference>
<dbReference type="EMBL" id="LSRL02000140">
    <property type="protein sequence ID" value="TDG43677.1"/>
    <property type="molecule type" value="Genomic_DNA"/>
</dbReference>
<organism evidence="3 4">
    <name type="scientific">Drosophila navojoa</name>
    <name type="common">Fruit fly</name>
    <dbReference type="NCBI Taxonomy" id="7232"/>
    <lineage>
        <taxon>Eukaryota</taxon>
        <taxon>Metazoa</taxon>
        <taxon>Ecdysozoa</taxon>
        <taxon>Arthropoda</taxon>
        <taxon>Hexapoda</taxon>
        <taxon>Insecta</taxon>
        <taxon>Pterygota</taxon>
        <taxon>Neoptera</taxon>
        <taxon>Endopterygota</taxon>
        <taxon>Diptera</taxon>
        <taxon>Brachycera</taxon>
        <taxon>Muscomorpha</taxon>
        <taxon>Ephydroidea</taxon>
        <taxon>Drosophilidae</taxon>
        <taxon>Drosophila</taxon>
    </lineage>
</organism>
<accession>A0A484B473</accession>
<dbReference type="InterPro" id="IPR007999">
    <property type="entry name" value="DUF745"/>
</dbReference>
<dbReference type="PROSITE" id="PS51257">
    <property type="entry name" value="PROKAR_LIPOPROTEIN"/>
    <property type="match status" value="1"/>
</dbReference>
<sequence length="288" mass="31577">MNWKFICLLLIPYCSICSCGWNPWLSYSRLNELGNKELMLLLPGAPTSISTSTSLSSSLSSSALPSSISSHRTSSNQSCPHAATRIAVKAAQVATAAHDAQSNAAESAAKEAHNQLAEKAAQASKAVQAVLNGKRALLENIEKELKIDEELLAKLRGSLQHSERAAEKTECAAKKAEDDLNRLREIVRLLSGNVATVNALNEQAQIDYNEKVQMLMAAKDRSKRIHKDIACARDDYQKVKDAADQAASAAVQAKQKAVQTVTVDRRTIQALLRRRRQQHPFWSETIFS</sequence>
<comment type="caution">
    <text evidence="3">The sequence shown here is derived from an EMBL/GenBank/DDBJ whole genome shotgun (WGS) entry which is preliminary data.</text>
</comment>
<dbReference type="OMA" id="QQHPFWS"/>
<keyword evidence="4" id="KW-1185">Reference proteome</keyword>
<dbReference type="AlphaFoldDB" id="A0A484B473"/>
<feature type="chain" id="PRO_5019777679" evidence="2">
    <location>
        <begin position="20"/>
        <end position="288"/>
    </location>
</feature>
<keyword evidence="1" id="KW-0175">Coiled coil</keyword>
<keyword evidence="2" id="KW-0732">Signal</keyword>
<evidence type="ECO:0000256" key="1">
    <source>
        <dbReference type="SAM" id="Coils"/>
    </source>
</evidence>
<feature type="signal peptide" evidence="2">
    <location>
        <begin position="1"/>
        <end position="19"/>
    </location>
</feature>
<evidence type="ECO:0000256" key="2">
    <source>
        <dbReference type="SAM" id="SignalP"/>
    </source>
</evidence>
<dbReference type="PANTHER" id="PTHR37161:SF2">
    <property type="entry name" value="AT11648P-RELATED"/>
    <property type="match status" value="1"/>
</dbReference>
<dbReference type="PANTHER" id="PTHR37161">
    <property type="entry name" value="HDC10475"/>
    <property type="match status" value="1"/>
</dbReference>
<feature type="coiled-coil region" evidence="1">
    <location>
        <begin position="131"/>
        <end position="193"/>
    </location>
</feature>
<gene>
    <name evidence="3" type="ORF">AWZ03_009920</name>
</gene>
<name>A0A484B473_DRONA</name>
<protein>
    <submittedName>
        <fullName evidence="3">Uncharacterized protein</fullName>
    </submittedName>
</protein>
<evidence type="ECO:0000313" key="3">
    <source>
        <dbReference type="EMBL" id="TDG43677.1"/>
    </source>
</evidence>
<reference evidence="3 4" key="1">
    <citation type="journal article" date="2019" name="J. Hered.">
        <title>An Improved Genome Assembly for Drosophila navojoa, the Basal Species in the mojavensis Cluster.</title>
        <authorList>
            <person name="Vanderlinde T."/>
            <person name="Dupim E.G."/>
            <person name="Nazario-Yepiz N.O."/>
            <person name="Carvalho A.B."/>
        </authorList>
    </citation>
    <scope>NUCLEOTIDE SEQUENCE [LARGE SCALE GENOMIC DNA]</scope>
    <source>
        <strain evidence="3">Navoj_Jal97</strain>
        <tissue evidence="3">Whole organism</tissue>
    </source>
</reference>
<evidence type="ECO:0000313" key="4">
    <source>
        <dbReference type="Proteomes" id="UP000295192"/>
    </source>
</evidence>
<dbReference type="OrthoDB" id="7872872at2759"/>
<proteinExistence type="predicted"/>